<dbReference type="GO" id="GO:0000463">
    <property type="term" value="P:maturation of LSU-rRNA from tricistronic rRNA transcript (SSU-rRNA, 5.8S rRNA, LSU-rRNA)"/>
    <property type="evidence" value="ECO:0007669"/>
    <property type="project" value="TreeGrafter"/>
</dbReference>
<evidence type="ECO:0000256" key="1">
    <source>
        <dbReference type="SAM" id="MobiDB-lite"/>
    </source>
</evidence>
<dbReference type="AlphaFoldDB" id="A0A182T9G6"/>
<organism evidence="3 4">
    <name type="scientific">Anopheles maculatus</name>
    <dbReference type="NCBI Taxonomy" id="74869"/>
    <lineage>
        <taxon>Eukaryota</taxon>
        <taxon>Metazoa</taxon>
        <taxon>Ecdysozoa</taxon>
        <taxon>Arthropoda</taxon>
        <taxon>Hexapoda</taxon>
        <taxon>Insecta</taxon>
        <taxon>Pterygota</taxon>
        <taxon>Neoptera</taxon>
        <taxon>Endopterygota</taxon>
        <taxon>Diptera</taxon>
        <taxon>Nematocera</taxon>
        <taxon>Culicoidea</taxon>
        <taxon>Culicidae</taxon>
        <taxon>Anophelinae</taxon>
        <taxon>Anopheles</taxon>
        <taxon>Anopheles maculatus group</taxon>
    </lineage>
</organism>
<feature type="compositionally biased region" description="Acidic residues" evidence="1">
    <location>
        <begin position="503"/>
        <end position="525"/>
    </location>
</feature>
<name>A0A182T9G6_9DIPT</name>
<reference evidence="3" key="2">
    <citation type="submission" date="2020-05" db="UniProtKB">
        <authorList>
            <consortium name="EnsemblMetazoa"/>
        </authorList>
    </citation>
    <scope>IDENTIFICATION</scope>
    <source>
        <strain evidence="3">maculatus3</strain>
    </source>
</reference>
<dbReference type="InterPro" id="IPR032436">
    <property type="entry name" value="URB1_C"/>
</dbReference>
<reference evidence="4" key="1">
    <citation type="submission" date="2013-09" db="EMBL/GenBank/DDBJ databases">
        <title>The Genome Sequence of Anopheles maculatus species B.</title>
        <authorList>
            <consortium name="The Broad Institute Genomics Platform"/>
            <person name="Neafsey D.E."/>
            <person name="Besansky N."/>
            <person name="Howell P."/>
            <person name="Walton C."/>
            <person name="Young S.K."/>
            <person name="Zeng Q."/>
            <person name="Gargeya S."/>
            <person name="Fitzgerald M."/>
            <person name="Haas B."/>
            <person name="Abouelleil A."/>
            <person name="Allen A.W."/>
            <person name="Alvarado L."/>
            <person name="Arachchi H.M."/>
            <person name="Berlin A.M."/>
            <person name="Chapman S.B."/>
            <person name="Gainer-Dewar J."/>
            <person name="Goldberg J."/>
            <person name="Griggs A."/>
            <person name="Gujja S."/>
            <person name="Hansen M."/>
            <person name="Howarth C."/>
            <person name="Imamovic A."/>
            <person name="Ireland A."/>
            <person name="Larimer J."/>
            <person name="McCowan C."/>
            <person name="Murphy C."/>
            <person name="Pearson M."/>
            <person name="Poon T.W."/>
            <person name="Priest M."/>
            <person name="Roberts A."/>
            <person name="Saif S."/>
            <person name="Shea T."/>
            <person name="Sisk P."/>
            <person name="Sykes S."/>
            <person name="Wortman J."/>
            <person name="Nusbaum C."/>
            <person name="Birren B."/>
        </authorList>
    </citation>
    <scope>NUCLEOTIDE SEQUENCE [LARGE SCALE GENOMIC DNA]</scope>
    <source>
        <strain evidence="4">maculatus3</strain>
    </source>
</reference>
<dbReference type="Proteomes" id="UP000075901">
    <property type="component" value="Unassembled WGS sequence"/>
</dbReference>
<dbReference type="PANTHER" id="PTHR13500">
    <property type="entry name" value="NUCLEOLAR PRERIBOSOMAL-ASSOCIATED PROTEIN 1"/>
    <property type="match status" value="1"/>
</dbReference>
<feature type="region of interest" description="Disordered" evidence="1">
    <location>
        <begin position="500"/>
        <end position="525"/>
    </location>
</feature>
<sequence length="525" mass="60005">NFDELAEQSDSEKRGLLVDYQACGPVERFVEKSRRGHGRKHHPHNDLLEMNSVETEQNSVTYDPAFLMPMINFMFASEQPDMLRRGIRCGILTLPFLCLSSNDEQMRLAGGSVLLRIRSHLELTKRLTDSKTWLHLLAVIQRRFIEMYATAASYNENVQKQGHVPRAPFLSMLFIAETVKLLPNVLSKLHGPLTQYLIHQDVYNFRMVPNFLPLFNSSDVENNVQRMFMVRTLGLGVKSHRDFAVLRASPIIHVMMGFHGSPLSNRELNMAILNLLNTIARIPRSCQFLVDSLGSCQFLVDSLGFVGWLSERIDVIESFEFDTIEAFLGLLSDCWYSMQVMAISYRSRSQHHPRSTVFFQRGILILTLKFLPLLSPRSSSVTLTRFLNLLEKTTSPWHGYQHLMSLVSGEVMQQLLEYFETLFAEHMWCVRYVRQCGTFAIDDDTTMGRKLQDAGVDQTTSLIVLALRRFVMRWCNCQKGDSGIGVKDELEEVDVVMEGVNQENEDGEDGVDEKIEADEGTEVDE</sequence>
<evidence type="ECO:0000313" key="3">
    <source>
        <dbReference type="EnsemblMetazoa" id="AMAM022328-PA"/>
    </source>
</evidence>
<evidence type="ECO:0000313" key="4">
    <source>
        <dbReference type="Proteomes" id="UP000075901"/>
    </source>
</evidence>
<protein>
    <submittedName>
        <fullName evidence="3">NopRA1 domain-containing protein</fullName>
    </submittedName>
</protein>
<dbReference type="VEuPathDB" id="VectorBase:AMAM022328"/>
<dbReference type="GO" id="GO:0005730">
    <property type="term" value="C:nucleolus"/>
    <property type="evidence" value="ECO:0007669"/>
    <property type="project" value="TreeGrafter"/>
</dbReference>
<accession>A0A182T9G6</accession>
<proteinExistence type="predicted"/>
<dbReference type="PANTHER" id="PTHR13500:SF0">
    <property type="entry name" value="NUCLEOLAR PRE-RIBOSOMAL-ASSOCIATED PROTEIN 1"/>
    <property type="match status" value="1"/>
</dbReference>
<dbReference type="InterPro" id="IPR039844">
    <property type="entry name" value="URB1"/>
</dbReference>
<dbReference type="Pfam" id="PF16201">
    <property type="entry name" value="NopRA1"/>
    <property type="match status" value="1"/>
</dbReference>
<keyword evidence="4" id="KW-1185">Reference proteome</keyword>
<feature type="domain" description="URB1 C-terminal" evidence="2">
    <location>
        <begin position="93"/>
        <end position="294"/>
    </location>
</feature>
<dbReference type="EnsemblMetazoa" id="AMAM022328-RA">
    <property type="protein sequence ID" value="AMAM022328-PA"/>
    <property type="gene ID" value="AMAM022328"/>
</dbReference>
<dbReference type="GO" id="GO:0000466">
    <property type="term" value="P:maturation of 5.8S rRNA from tricistronic rRNA transcript (SSU-rRNA, 5.8S rRNA, LSU-rRNA)"/>
    <property type="evidence" value="ECO:0007669"/>
    <property type="project" value="TreeGrafter"/>
</dbReference>
<evidence type="ECO:0000259" key="2">
    <source>
        <dbReference type="Pfam" id="PF16201"/>
    </source>
</evidence>